<comment type="subcellular location">
    <subcellularLocation>
        <location evidence="1">Nucleus</location>
    </subcellularLocation>
</comment>
<evidence type="ECO:0000256" key="8">
    <source>
        <dbReference type="SAM" id="MobiDB-lite"/>
    </source>
</evidence>
<evidence type="ECO:0000313" key="11">
    <source>
        <dbReference type="Proteomes" id="UP000827092"/>
    </source>
</evidence>
<dbReference type="GO" id="GO:0000978">
    <property type="term" value="F:RNA polymerase II cis-regulatory region sequence-specific DNA binding"/>
    <property type="evidence" value="ECO:0007669"/>
    <property type="project" value="TreeGrafter"/>
</dbReference>
<evidence type="ECO:0000259" key="9">
    <source>
        <dbReference type="PROSITE" id="PS50157"/>
    </source>
</evidence>
<keyword evidence="2" id="KW-0479">Metal-binding</keyword>
<feature type="domain" description="C2H2-type" evidence="9">
    <location>
        <begin position="37"/>
        <end position="64"/>
    </location>
</feature>
<dbReference type="FunFam" id="3.30.160.60:FF:000086">
    <property type="entry name" value="transcription factor E4F1 isoform X1"/>
    <property type="match status" value="1"/>
</dbReference>
<dbReference type="GO" id="GO:0008270">
    <property type="term" value="F:zinc ion binding"/>
    <property type="evidence" value="ECO:0007669"/>
    <property type="project" value="UniProtKB-KW"/>
</dbReference>
<sequence length="150" mass="17041">MVSQKERNYTCEACFAAFYTKGALKEHSFVHSDERPHLCCFCSSSFKRKNALDRHMKSHTGIKPYVCEDCNRSFTSKQNMQVHRARIHTIMKPGGNPRDLLPDDVKQETLDILETWTGPDAKVVAEMDTGTMETDEDTGPEAEVVEVLNE</sequence>
<evidence type="ECO:0000256" key="5">
    <source>
        <dbReference type="ARBA" id="ARBA00022833"/>
    </source>
</evidence>
<dbReference type="InterPro" id="IPR013087">
    <property type="entry name" value="Znf_C2H2_type"/>
</dbReference>
<feature type="domain" description="C2H2-type" evidence="9">
    <location>
        <begin position="9"/>
        <end position="36"/>
    </location>
</feature>
<dbReference type="PANTHER" id="PTHR46451:SF1">
    <property type="entry name" value="RAS-RESPONSIVE ELEMENT-BINDING PROTEIN 1"/>
    <property type="match status" value="1"/>
</dbReference>
<evidence type="ECO:0000256" key="1">
    <source>
        <dbReference type="ARBA" id="ARBA00004123"/>
    </source>
</evidence>
<reference evidence="10 11" key="1">
    <citation type="journal article" date="2022" name="Nat. Ecol. Evol.">
        <title>A masculinizing supergene underlies an exaggerated male reproductive morph in a spider.</title>
        <authorList>
            <person name="Hendrickx F."/>
            <person name="De Corte Z."/>
            <person name="Sonet G."/>
            <person name="Van Belleghem S.M."/>
            <person name="Kostlbacher S."/>
            <person name="Vangestel C."/>
        </authorList>
    </citation>
    <scope>NUCLEOTIDE SEQUENCE [LARGE SCALE GENOMIC DNA]</scope>
    <source>
        <strain evidence="10">W744_W776</strain>
    </source>
</reference>
<dbReference type="FunFam" id="3.30.160.60:FF:000145">
    <property type="entry name" value="Zinc finger protein 574"/>
    <property type="match status" value="1"/>
</dbReference>
<accession>A0AAV6TF90</accession>
<evidence type="ECO:0000256" key="2">
    <source>
        <dbReference type="ARBA" id="ARBA00022723"/>
    </source>
</evidence>
<evidence type="ECO:0000256" key="4">
    <source>
        <dbReference type="ARBA" id="ARBA00022771"/>
    </source>
</evidence>
<evidence type="ECO:0000256" key="7">
    <source>
        <dbReference type="PROSITE-ProRule" id="PRU00042"/>
    </source>
</evidence>
<proteinExistence type="predicted"/>
<dbReference type="SUPFAM" id="SSF57667">
    <property type="entry name" value="beta-beta-alpha zinc fingers"/>
    <property type="match status" value="2"/>
</dbReference>
<dbReference type="Pfam" id="PF00096">
    <property type="entry name" value="zf-C2H2"/>
    <property type="match status" value="1"/>
</dbReference>
<keyword evidence="4 7" id="KW-0863">Zinc-finger</keyword>
<name>A0AAV6TF90_9ARAC</name>
<dbReference type="SMART" id="SM00355">
    <property type="entry name" value="ZnF_C2H2"/>
    <property type="match status" value="3"/>
</dbReference>
<evidence type="ECO:0000256" key="6">
    <source>
        <dbReference type="ARBA" id="ARBA00023242"/>
    </source>
</evidence>
<protein>
    <recommendedName>
        <fullName evidence="9">C2H2-type domain-containing protein</fullName>
    </recommendedName>
</protein>
<keyword evidence="5" id="KW-0862">Zinc</keyword>
<gene>
    <name evidence="10" type="ORF">JTE90_015258</name>
</gene>
<evidence type="ECO:0000313" key="10">
    <source>
        <dbReference type="EMBL" id="KAG8170430.1"/>
    </source>
</evidence>
<feature type="region of interest" description="Disordered" evidence="8">
    <location>
        <begin position="130"/>
        <end position="150"/>
    </location>
</feature>
<dbReference type="GO" id="GO:0005634">
    <property type="term" value="C:nucleus"/>
    <property type="evidence" value="ECO:0007669"/>
    <property type="project" value="UniProtKB-SubCell"/>
</dbReference>
<feature type="domain" description="C2H2-type" evidence="9">
    <location>
        <begin position="65"/>
        <end position="93"/>
    </location>
</feature>
<dbReference type="Proteomes" id="UP000827092">
    <property type="component" value="Unassembled WGS sequence"/>
</dbReference>
<comment type="caution">
    <text evidence="10">The sequence shown here is derived from an EMBL/GenBank/DDBJ whole genome shotgun (WGS) entry which is preliminary data.</text>
</comment>
<dbReference type="InterPro" id="IPR036236">
    <property type="entry name" value="Znf_C2H2_sf"/>
</dbReference>
<keyword evidence="6" id="KW-0539">Nucleus</keyword>
<keyword evidence="11" id="KW-1185">Reference proteome</keyword>
<keyword evidence="3" id="KW-0677">Repeat</keyword>
<dbReference type="PROSITE" id="PS50157">
    <property type="entry name" value="ZINC_FINGER_C2H2_2"/>
    <property type="match status" value="3"/>
</dbReference>
<feature type="compositionally biased region" description="Acidic residues" evidence="8">
    <location>
        <begin position="133"/>
        <end position="150"/>
    </location>
</feature>
<dbReference type="GO" id="GO:0001228">
    <property type="term" value="F:DNA-binding transcription activator activity, RNA polymerase II-specific"/>
    <property type="evidence" value="ECO:0007669"/>
    <property type="project" value="TreeGrafter"/>
</dbReference>
<dbReference type="AlphaFoldDB" id="A0AAV6TF90"/>
<evidence type="ECO:0000256" key="3">
    <source>
        <dbReference type="ARBA" id="ARBA00022737"/>
    </source>
</evidence>
<dbReference type="InterPro" id="IPR052795">
    <property type="entry name" value="RREB1"/>
</dbReference>
<dbReference type="PANTHER" id="PTHR46451">
    <property type="entry name" value="RAS-RESPONSIVE ELEMENT-BINDING PROTEIN 1"/>
    <property type="match status" value="1"/>
</dbReference>
<dbReference type="PROSITE" id="PS00028">
    <property type="entry name" value="ZINC_FINGER_C2H2_1"/>
    <property type="match status" value="3"/>
</dbReference>
<dbReference type="Gene3D" id="3.30.160.60">
    <property type="entry name" value="Classic Zinc Finger"/>
    <property type="match status" value="3"/>
</dbReference>
<organism evidence="10 11">
    <name type="scientific">Oedothorax gibbosus</name>
    <dbReference type="NCBI Taxonomy" id="931172"/>
    <lineage>
        <taxon>Eukaryota</taxon>
        <taxon>Metazoa</taxon>
        <taxon>Ecdysozoa</taxon>
        <taxon>Arthropoda</taxon>
        <taxon>Chelicerata</taxon>
        <taxon>Arachnida</taxon>
        <taxon>Araneae</taxon>
        <taxon>Araneomorphae</taxon>
        <taxon>Entelegynae</taxon>
        <taxon>Araneoidea</taxon>
        <taxon>Linyphiidae</taxon>
        <taxon>Erigoninae</taxon>
        <taxon>Oedothorax</taxon>
    </lineage>
</organism>
<dbReference type="EMBL" id="JAFNEN010005477">
    <property type="protein sequence ID" value="KAG8170430.1"/>
    <property type="molecule type" value="Genomic_DNA"/>
</dbReference>